<comment type="caution">
    <text evidence="2">The sequence shown here is derived from an EMBL/GenBank/DDBJ whole genome shotgun (WGS) entry which is preliminary data.</text>
</comment>
<accession>A0ABV0QR61</accession>
<sequence>ANSTFNSLAMVGELVDSWDELGPRVWDFLQNSPQVNTMRALLANPIFAAALNQRLSGTRWTAKLLENFLYNGPPEDRLPGTPPYDWRDAYNTTTQILKLISKFLGVRNIAVRVWTLFVFSYFLSKMFIFSILLP</sequence>
<evidence type="ECO:0000313" key="3">
    <source>
        <dbReference type="Proteomes" id="UP001434883"/>
    </source>
</evidence>
<keyword evidence="3" id="KW-1185">Reference proteome</keyword>
<feature type="non-terminal residue" evidence="2">
    <location>
        <position position="134"/>
    </location>
</feature>
<dbReference type="Proteomes" id="UP001434883">
    <property type="component" value="Unassembled WGS sequence"/>
</dbReference>
<keyword evidence="1" id="KW-0812">Transmembrane</keyword>
<feature type="non-terminal residue" evidence="2">
    <location>
        <position position="1"/>
    </location>
</feature>
<keyword evidence="1" id="KW-0472">Membrane</keyword>
<name>A0ABV0QR61_9TELE</name>
<keyword evidence="1" id="KW-1133">Transmembrane helix</keyword>
<organism evidence="2 3">
    <name type="scientific">Xenoophorus captivus</name>
    <dbReference type="NCBI Taxonomy" id="1517983"/>
    <lineage>
        <taxon>Eukaryota</taxon>
        <taxon>Metazoa</taxon>
        <taxon>Chordata</taxon>
        <taxon>Craniata</taxon>
        <taxon>Vertebrata</taxon>
        <taxon>Euteleostomi</taxon>
        <taxon>Actinopterygii</taxon>
        <taxon>Neopterygii</taxon>
        <taxon>Teleostei</taxon>
        <taxon>Neoteleostei</taxon>
        <taxon>Acanthomorphata</taxon>
        <taxon>Ovalentaria</taxon>
        <taxon>Atherinomorphae</taxon>
        <taxon>Cyprinodontiformes</taxon>
        <taxon>Goodeidae</taxon>
        <taxon>Xenoophorus</taxon>
    </lineage>
</organism>
<evidence type="ECO:0000256" key="1">
    <source>
        <dbReference type="SAM" id="Phobius"/>
    </source>
</evidence>
<feature type="transmembrane region" description="Helical" evidence="1">
    <location>
        <begin position="109"/>
        <end position="133"/>
    </location>
</feature>
<proteinExistence type="predicted"/>
<protein>
    <submittedName>
        <fullName evidence="2">Uncharacterized protein</fullName>
    </submittedName>
</protein>
<evidence type="ECO:0000313" key="2">
    <source>
        <dbReference type="EMBL" id="MEQ2198295.1"/>
    </source>
</evidence>
<reference evidence="2 3" key="1">
    <citation type="submission" date="2021-06" db="EMBL/GenBank/DDBJ databases">
        <authorList>
            <person name="Palmer J.M."/>
        </authorList>
    </citation>
    <scope>NUCLEOTIDE SEQUENCE [LARGE SCALE GENOMIC DNA]</scope>
    <source>
        <strain evidence="2 3">XC_2019</strain>
        <tissue evidence="2">Muscle</tissue>
    </source>
</reference>
<gene>
    <name evidence="2" type="ORF">XENOCAPTIV_010775</name>
</gene>
<dbReference type="EMBL" id="JAHRIN010019141">
    <property type="protein sequence ID" value="MEQ2198295.1"/>
    <property type="molecule type" value="Genomic_DNA"/>
</dbReference>